<name>A0ABN3VRD1_9ACTN</name>
<evidence type="ECO:0000313" key="2">
    <source>
        <dbReference type="EMBL" id="GAA2852991.1"/>
    </source>
</evidence>
<sequence>MSEPSDADIRAMMLVMIHRAGGAIEISNAELYEAMMPAGGSSTARFTMEETSSGIRIRLHADPRREK</sequence>
<evidence type="ECO:0000313" key="3">
    <source>
        <dbReference type="Proteomes" id="UP001500831"/>
    </source>
</evidence>
<reference evidence="2 3" key="1">
    <citation type="journal article" date="2019" name="Int. J. Syst. Evol. Microbiol.">
        <title>The Global Catalogue of Microorganisms (GCM) 10K type strain sequencing project: providing services to taxonomists for standard genome sequencing and annotation.</title>
        <authorList>
            <consortium name="The Broad Institute Genomics Platform"/>
            <consortium name="The Broad Institute Genome Sequencing Center for Infectious Disease"/>
            <person name="Wu L."/>
            <person name="Ma J."/>
        </authorList>
    </citation>
    <scope>NUCLEOTIDE SEQUENCE [LARGE SCALE GENOMIC DNA]</scope>
    <source>
        <strain evidence="2 3">JCM 6242</strain>
    </source>
</reference>
<dbReference type="RefSeq" id="WP_344968413.1">
    <property type="nucleotide sequence ID" value="NZ_BAAAVI010000005.1"/>
</dbReference>
<evidence type="ECO:0000256" key="1">
    <source>
        <dbReference type="SAM" id="MobiDB-lite"/>
    </source>
</evidence>
<feature type="compositionally biased region" description="Polar residues" evidence="1">
    <location>
        <begin position="43"/>
        <end position="54"/>
    </location>
</feature>
<accession>A0ABN3VRD1</accession>
<feature type="region of interest" description="Disordered" evidence="1">
    <location>
        <begin position="43"/>
        <end position="67"/>
    </location>
</feature>
<dbReference type="EMBL" id="BAAAVI010000005">
    <property type="protein sequence ID" value="GAA2852991.1"/>
    <property type="molecule type" value="Genomic_DNA"/>
</dbReference>
<keyword evidence="3" id="KW-1185">Reference proteome</keyword>
<dbReference type="Proteomes" id="UP001500831">
    <property type="component" value="Unassembled WGS sequence"/>
</dbReference>
<gene>
    <name evidence="2" type="ORF">GCM10010517_10760</name>
</gene>
<proteinExistence type="predicted"/>
<comment type="caution">
    <text evidence="2">The sequence shown here is derived from an EMBL/GenBank/DDBJ whole genome shotgun (WGS) entry which is preliminary data.</text>
</comment>
<organism evidence="2 3">
    <name type="scientific">Streptosporangium fragile</name>
    <dbReference type="NCBI Taxonomy" id="46186"/>
    <lineage>
        <taxon>Bacteria</taxon>
        <taxon>Bacillati</taxon>
        <taxon>Actinomycetota</taxon>
        <taxon>Actinomycetes</taxon>
        <taxon>Streptosporangiales</taxon>
        <taxon>Streptosporangiaceae</taxon>
        <taxon>Streptosporangium</taxon>
    </lineage>
</organism>
<protein>
    <submittedName>
        <fullName evidence="2">Uncharacterized protein</fullName>
    </submittedName>
</protein>